<sequence length="581" mass="65158">MEIMTFSELVNKCRVAEECVKKAATERGSHKGSFSQNRRKNFAPRGPPFKRGGSFRRPNNNNNSQGKRREFLDEYFPAEITDRLRKDISCLIQGESETLYEYWKRFRNLLDLCPHHKIDQLVLISYFCQGMKPQDKTLLDAASNSSLTKYKIAIEVWQLITNLAESNRNARQMTNHPKAITEVSSSSETAALTKTLRTTSWRLQMLITTVRIKGTINNAVIITKVETTIKVGMTIPTKDGATIPTRDREIIPTKDGGTTTTKEAETMVEIKEPPSTPNNQPSSSSTLPSQPLPNPKGGINAITLRSETTLQERSPEEPSSREDIQVEDIVEVEDVEEEDEVQDTGEEEVAQPRSGVSKKDDVVREPIPIPFPHLARRTKKQVGLDPKMVDIFKMVEVAIPLFDAIRQVPKYDNFLKDLCMNKDKINDLETIPLDSSSSTLMGAIPEKCGDPDACITIMPLSVYDTLRLSPLKRSAARFVLADKSIISVVGIAKDVLVSSKGRTFSIDFYILEIPPSDSRRPSSIPLGRPFLKTSRFKLDAFLGTYSFEIDGRAVTFNLDEVMKHPPEDNSIFQCDIIDNGS</sequence>
<feature type="domain" description="Retrotransposon gag" evidence="2">
    <location>
        <begin position="68"/>
        <end position="133"/>
    </location>
</feature>
<dbReference type="RefSeq" id="XP_015970658.1">
    <property type="nucleotide sequence ID" value="XM_016115172.1"/>
</dbReference>
<dbReference type="PANTHER" id="PTHR33067">
    <property type="entry name" value="RNA-DIRECTED DNA POLYMERASE-RELATED"/>
    <property type="match status" value="1"/>
</dbReference>
<feature type="compositionally biased region" description="Acidic residues" evidence="1">
    <location>
        <begin position="325"/>
        <end position="349"/>
    </location>
</feature>
<evidence type="ECO:0000313" key="3">
    <source>
        <dbReference type="Proteomes" id="UP000515211"/>
    </source>
</evidence>
<dbReference type="Pfam" id="PF03732">
    <property type="entry name" value="Retrotrans_gag"/>
    <property type="match status" value="1"/>
</dbReference>
<feature type="compositionally biased region" description="Basic and acidic residues" evidence="1">
    <location>
        <begin position="313"/>
        <end position="324"/>
    </location>
</feature>
<dbReference type="PANTHER" id="PTHR33067:SF15">
    <property type="entry name" value="RNA-DIRECTED DNA POLYMERASE"/>
    <property type="match status" value="1"/>
</dbReference>
<keyword evidence="3" id="KW-1185">Reference proteome</keyword>
<evidence type="ECO:0000259" key="2">
    <source>
        <dbReference type="Pfam" id="PF03732"/>
    </source>
</evidence>
<dbReference type="Proteomes" id="UP000515211">
    <property type="component" value="Chromosome 6"/>
</dbReference>
<gene>
    <name evidence="4" type="primary">LOC107494143</name>
</gene>
<feature type="region of interest" description="Disordered" evidence="1">
    <location>
        <begin position="27"/>
        <end position="68"/>
    </location>
</feature>
<reference evidence="4" key="2">
    <citation type="submission" date="2025-08" db="UniProtKB">
        <authorList>
            <consortium name="RefSeq"/>
        </authorList>
    </citation>
    <scope>IDENTIFICATION</scope>
    <source>
        <tissue evidence="4">Whole plant</tissue>
    </source>
</reference>
<accession>A0A6P4DXF2</accession>
<name>A0A6P4DXF2_ARADU</name>
<dbReference type="GeneID" id="107494143"/>
<feature type="region of interest" description="Disordered" evidence="1">
    <location>
        <begin position="271"/>
        <end position="360"/>
    </location>
</feature>
<reference evidence="3" key="1">
    <citation type="journal article" date="2016" name="Nat. Genet.">
        <title>The genome sequences of Arachis duranensis and Arachis ipaensis, the diploid ancestors of cultivated peanut.</title>
        <authorList>
            <person name="Bertioli D.J."/>
            <person name="Cannon S.B."/>
            <person name="Froenicke L."/>
            <person name="Huang G."/>
            <person name="Farmer A.D."/>
            <person name="Cannon E.K."/>
            <person name="Liu X."/>
            <person name="Gao D."/>
            <person name="Clevenger J."/>
            <person name="Dash S."/>
            <person name="Ren L."/>
            <person name="Moretzsohn M.C."/>
            <person name="Shirasawa K."/>
            <person name="Huang W."/>
            <person name="Vidigal B."/>
            <person name="Abernathy B."/>
            <person name="Chu Y."/>
            <person name="Niederhuth C.E."/>
            <person name="Umale P."/>
            <person name="Araujo A.C."/>
            <person name="Kozik A."/>
            <person name="Kim K.D."/>
            <person name="Burow M.D."/>
            <person name="Varshney R.K."/>
            <person name="Wang X."/>
            <person name="Zhang X."/>
            <person name="Barkley N."/>
            <person name="Guimaraes P.M."/>
            <person name="Isobe S."/>
            <person name="Guo B."/>
            <person name="Liao B."/>
            <person name="Stalker H.T."/>
            <person name="Schmitz R.J."/>
            <person name="Scheffler B.E."/>
            <person name="Leal-Bertioli S.C."/>
            <person name="Xun X."/>
            <person name="Jackson S.A."/>
            <person name="Michelmore R."/>
            <person name="Ozias-Akins P."/>
        </authorList>
    </citation>
    <scope>NUCLEOTIDE SEQUENCE [LARGE SCALE GENOMIC DNA]</scope>
    <source>
        <strain evidence="3">cv. V14167</strain>
    </source>
</reference>
<dbReference type="AlphaFoldDB" id="A0A6P4DXF2"/>
<dbReference type="InterPro" id="IPR005162">
    <property type="entry name" value="Retrotrans_gag_dom"/>
</dbReference>
<dbReference type="KEGG" id="adu:107494143"/>
<organism evidence="3 4">
    <name type="scientific">Arachis duranensis</name>
    <name type="common">Wild peanut</name>
    <dbReference type="NCBI Taxonomy" id="130453"/>
    <lineage>
        <taxon>Eukaryota</taxon>
        <taxon>Viridiplantae</taxon>
        <taxon>Streptophyta</taxon>
        <taxon>Embryophyta</taxon>
        <taxon>Tracheophyta</taxon>
        <taxon>Spermatophyta</taxon>
        <taxon>Magnoliopsida</taxon>
        <taxon>eudicotyledons</taxon>
        <taxon>Gunneridae</taxon>
        <taxon>Pentapetalae</taxon>
        <taxon>rosids</taxon>
        <taxon>fabids</taxon>
        <taxon>Fabales</taxon>
        <taxon>Fabaceae</taxon>
        <taxon>Papilionoideae</taxon>
        <taxon>50 kb inversion clade</taxon>
        <taxon>dalbergioids sensu lato</taxon>
        <taxon>Dalbergieae</taxon>
        <taxon>Pterocarpus clade</taxon>
        <taxon>Arachis</taxon>
    </lineage>
</organism>
<evidence type="ECO:0000313" key="4">
    <source>
        <dbReference type="RefSeq" id="XP_015970658.1"/>
    </source>
</evidence>
<dbReference type="Gene3D" id="2.40.70.10">
    <property type="entry name" value="Acid Proteases"/>
    <property type="match status" value="1"/>
</dbReference>
<feature type="compositionally biased region" description="Low complexity" evidence="1">
    <location>
        <begin position="277"/>
        <end position="289"/>
    </location>
</feature>
<protein>
    <submittedName>
        <fullName evidence="4">Uncharacterized protein LOC107494143</fullName>
    </submittedName>
</protein>
<evidence type="ECO:0000256" key="1">
    <source>
        <dbReference type="SAM" id="MobiDB-lite"/>
    </source>
</evidence>
<proteinExistence type="predicted"/>
<dbReference type="CDD" id="cd00303">
    <property type="entry name" value="retropepsin_like"/>
    <property type="match status" value="1"/>
</dbReference>
<dbReference type="InterPro" id="IPR021109">
    <property type="entry name" value="Peptidase_aspartic_dom_sf"/>
</dbReference>